<evidence type="ECO:0000313" key="2">
    <source>
        <dbReference type="EMBL" id="ERN18772.1"/>
    </source>
</evidence>
<feature type="region of interest" description="Disordered" evidence="1">
    <location>
        <begin position="134"/>
        <end position="194"/>
    </location>
</feature>
<dbReference type="GO" id="GO:0000492">
    <property type="term" value="P:box C/D snoRNP assembly"/>
    <property type="evidence" value="ECO:0000318"/>
    <property type="project" value="GO_Central"/>
</dbReference>
<proteinExistence type="predicted"/>
<dbReference type="InterPro" id="IPR027921">
    <property type="entry name" value="NOPCHAP1"/>
</dbReference>
<dbReference type="Proteomes" id="UP000017836">
    <property type="component" value="Unassembled WGS sequence"/>
</dbReference>
<reference evidence="3" key="1">
    <citation type="journal article" date="2013" name="Science">
        <title>The Amborella genome and the evolution of flowering plants.</title>
        <authorList>
            <consortium name="Amborella Genome Project"/>
        </authorList>
    </citation>
    <scope>NUCLEOTIDE SEQUENCE [LARGE SCALE GENOMIC DNA]</scope>
</reference>
<keyword evidence="3" id="KW-1185">Reference proteome</keyword>
<dbReference type="PANTHER" id="PTHR28674">
    <property type="entry name" value="SIMILAR TO DNA SEGMENT, CHR 10, WAYNE STATE UNIVERSITY 102,-EXPRESSED"/>
    <property type="match status" value="1"/>
</dbReference>
<dbReference type="AlphaFoldDB" id="U5DBG1"/>
<accession>U5DBG1</accession>
<dbReference type="eggNOG" id="ENOG502S5IW">
    <property type="taxonomic scope" value="Eukaryota"/>
</dbReference>
<dbReference type="PANTHER" id="PTHR28674:SF1">
    <property type="entry name" value="NOP PROTEIN CHAPERONE 1"/>
    <property type="match status" value="1"/>
</dbReference>
<feature type="compositionally biased region" description="Low complexity" evidence="1">
    <location>
        <begin position="137"/>
        <end position="151"/>
    </location>
</feature>
<protein>
    <submittedName>
        <fullName evidence="2">Uncharacterized protein</fullName>
    </submittedName>
</protein>
<name>U5DBG1_AMBTC</name>
<dbReference type="HOGENOM" id="CLU_096241_1_0_1"/>
<sequence>MPMGPTNKDLLDLEQQKPSFLESKLSFCSNETTLPINKKQPNNGRSGTKLVTAPVPSSQVLGKVKDFLGVMAEANKKLELSVQETRADPDIEVLTGKEQQYIEMDLVLGVADLYTPEAVAAAESALSGTAPAFSVHSATASSSGSGTSSSSDGDDSDSDESSGSPDKCEEPTLSGDLLKRQDKRKKRPKITELQ</sequence>
<gene>
    <name evidence="2" type="ORF">AMTR_s00067p00060750</name>
</gene>
<organism evidence="2 3">
    <name type="scientific">Amborella trichopoda</name>
    <dbReference type="NCBI Taxonomy" id="13333"/>
    <lineage>
        <taxon>Eukaryota</taxon>
        <taxon>Viridiplantae</taxon>
        <taxon>Streptophyta</taxon>
        <taxon>Embryophyta</taxon>
        <taxon>Tracheophyta</taxon>
        <taxon>Spermatophyta</taxon>
        <taxon>Magnoliopsida</taxon>
        <taxon>Amborellales</taxon>
        <taxon>Amborellaceae</taxon>
        <taxon>Amborella</taxon>
    </lineage>
</organism>
<dbReference type="Gramene" id="ERN18772">
    <property type="protein sequence ID" value="ERN18772"/>
    <property type="gene ID" value="AMTR_s00067p00060750"/>
</dbReference>
<dbReference type="STRING" id="13333.U5DBG1"/>
<evidence type="ECO:0000256" key="1">
    <source>
        <dbReference type="SAM" id="MobiDB-lite"/>
    </source>
</evidence>
<dbReference type="Pfam" id="PF15370">
    <property type="entry name" value="NOPCHAP1"/>
    <property type="match status" value="1"/>
</dbReference>
<dbReference type="OMA" id="DNDSAHI"/>
<dbReference type="GO" id="GO:0062064">
    <property type="term" value="F:box C/D methylation guide snoRNP complex binding"/>
    <property type="evidence" value="ECO:0000318"/>
    <property type="project" value="GO_Central"/>
</dbReference>
<dbReference type="EMBL" id="KI392078">
    <property type="protein sequence ID" value="ERN18772.1"/>
    <property type="molecule type" value="Genomic_DNA"/>
</dbReference>
<evidence type="ECO:0000313" key="3">
    <source>
        <dbReference type="Proteomes" id="UP000017836"/>
    </source>
</evidence>